<evidence type="ECO:0000256" key="1">
    <source>
        <dbReference type="SAM" id="Phobius"/>
    </source>
</evidence>
<accession>A0A934P8Y6</accession>
<organism evidence="4 5">
    <name type="scientific">Streptococcus zalophi</name>
    <dbReference type="NCBI Taxonomy" id="640031"/>
    <lineage>
        <taxon>Bacteria</taxon>
        <taxon>Bacillati</taxon>
        <taxon>Bacillota</taxon>
        <taxon>Bacilli</taxon>
        <taxon>Lactobacillales</taxon>
        <taxon>Streptococcaceae</taxon>
        <taxon>Streptococcus</taxon>
    </lineage>
</organism>
<comment type="caution">
    <text evidence="4">The sequence shown here is derived from an EMBL/GenBank/DDBJ whole genome shotgun (WGS) entry which is preliminary data.</text>
</comment>
<dbReference type="Proteomes" id="UP000644875">
    <property type="component" value="Unassembled WGS sequence"/>
</dbReference>
<evidence type="ECO:0000313" key="4">
    <source>
        <dbReference type="EMBL" id="MBJ8349165.1"/>
    </source>
</evidence>
<dbReference type="Pfam" id="PF13791">
    <property type="entry name" value="Sigma_reg_C"/>
    <property type="match status" value="1"/>
</dbReference>
<dbReference type="InterPro" id="IPR025672">
    <property type="entry name" value="Sigma_reg_C_dom"/>
</dbReference>
<dbReference type="RefSeq" id="WP_199567095.1">
    <property type="nucleotide sequence ID" value="NZ_JAENBP010000001.1"/>
</dbReference>
<dbReference type="InterPro" id="IPR029101">
    <property type="entry name" value="Sigma_reg_N"/>
</dbReference>
<feature type="domain" description="Sigma factor regulator C-terminal" evidence="2">
    <location>
        <begin position="169"/>
        <end position="314"/>
    </location>
</feature>
<keyword evidence="1" id="KW-1133">Transmembrane helix</keyword>
<keyword evidence="1" id="KW-0812">Transmembrane</keyword>
<keyword evidence="5" id="KW-1185">Reference proteome</keyword>
<keyword evidence="1" id="KW-0472">Membrane</keyword>
<sequence>MEINIFEKIAQKNKRKQFIKTVSASVLVVLALLFLGYKGLNELTKKHGEELKDRYLLLSEIAYPNIDYSNWHFNVTSQFTGVFESHRYKNIDGIQVPFEPYQGYYSLNVSRNNNHGEYLLEGDDGQSSYTHASHYKFPHFYNINHQYTSDSYHQLTQDITFSSDLKGLAIEMAVTFDKPYTLDEIRNMIPDNLMINWYWIGTTSNLDTVDFYPSDLYGMKLYEDPNQSPDGVDFDSNYDVFIKNLQSALDNQWIESSYGWENGQFEIKEDVLSFINNNPDSGTAKFSGVIITGQSEKFEALKNKEWIYASNIGQTVEIKPYHHLTK</sequence>
<evidence type="ECO:0000259" key="3">
    <source>
        <dbReference type="Pfam" id="PF13800"/>
    </source>
</evidence>
<proteinExistence type="predicted"/>
<evidence type="ECO:0000313" key="5">
    <source>
        <dbReference type="Proteomes" id="UP000644875"/>
    </source>
</evidence>
<dbReference type="Pfam" id="PF13800">
    <property type="entry name" value="Sigma_reg_N"/>
    <property type="match status" value="1"/>
</dbReference>
<reference evidence="4 5" key="1">
    <citation type="journal article" date="2021" name="Int. J. Syst. Evol. Microbiol.">
        <title>Streptococcus vicugnae sp. nov., isolated from faeces of alpacas (Vicugna pacos) and cattle (Bos taurus), Streptococcus zalophi sp. nov., and Streptococcus pacificus sp. nov., isolated from respiratory tract of California sea lions (Zalophus californianus).</title>
        <authorList>
            <person name="Volokhov D.V."/>
            <person name="Zagorodnyaya T.A."/>
            <person name="Shen Z."/>
            <person name="Blom J."/>
            <person name="Furtak V.A."/>
            <person name="Eisenberg T."/>
            <person name="Fan P."/>
            <person name="Jeong K.C."/>
            <person name="Gao Y."/>
            <person name="Zhang S."/>
            <person name="Amselle M."/>
        </authorList>
    </citation>
    <scope>NUCLEOTIDE SEQUENCE [LARGE SCALE GENOMIC DNA]</scope>
    <source>
        <strain evidence="5">CSL7508-lung</strain>
    </source>
</reference>
<gene>
    <name evidence="4" type="ORF">JHK64_00785</name>
</gene>
<feature type="transmembrane region" description="Helical" evidence="1">
    <location>
        <begin position="18"/>
        <end position="37"/>
    </location>
</feature>
<name>A0A934P8Y6_9STRE</name>
<dbReference type="EMBL" id="JAENBP010000001">
    <property type="protein sequence ID" value="MBJ8349165.1"/>
    <property type="molecule type" value="Genomic_DNA"/>
</dbReference>
<dbReference type="AlphaFoldDB" id="A0A934P8Y6"/>
<feature type="domain" description="Sigma factor regulator N-terminal" evidence="3">
    <location>
        <begin position="8"/>
        <end position="95"/>
    </location>
</feature>
<protein>
    <submittedName>
        <fullName evidence="4">Anti sigma factor C-terminal domain-containing protein</fullName>
    </submittedName>
</protein>
<evidence type="ECO:0000259" key="2">
    <source>
        <dbReference type="Pfam" id="PF13791"/>
    </source>
</evidence>